<evidence type="ECO:0000313" key="1">
    <source>
        <dbReference type="EMBL" id="NHZ37903.1"/>
    </source>
</evidence>
<dbReference type="EMBL" id="VUYU01000035">
    <property type="protein sequence ID" value="NHZ37903.1"/>
    <property type="molecule type" value="Genomic_DNA"/>
</dbReference>
<dbReference type="RefSeq" id="WP_167231879.1">
    <property type="nucleotide sequence ID" value="NZ_VUYU01000035.1"/>
</dbReference>
<protein>
    <submittedName>
        <fullName evidence="1">Uncharacterized protein</fullName>
    </submittedName>
</protein>
<name>A0ABX0LSS9_9BURK</name>
<proteinExistence type="predicted"/>
<accession>A0ABX0LSS9</accession>
<dbReference type="Proteomes" id="UP000785613">
    <property type="component" value="Unassembled WGS sequence"/>
</dbReference>
<keyword evidence="2" id="KW-1185">Reference proteome</keyword>
<gene>
    <name evidence="1" type="ORF">F0185_30545</name>
</gene>
<sequence length="143" mass="15602">MMKSKNPIELAVSSALPVPQVGLTEPTPLFTAKDKYFVAMCSGEFPSIADAISDTRLPPETKAMGEWPALPGSSKILAFKAPPRTTDDENGVVILIIEPVAHGKVILWLSGTDLAREQREDAEDDVDNFLEITGGEYKIFERV</sequence>
<evidence type="ECO:0000313" key="2">
    <source>
        <dbReference type="Proteomes" id="UP000785613"/>
    </source>
</evidence>
<comment type="caution">
    <text evidence="1">The sequence shown here is derived from an EMBL/GenBank/DDBJ whole genome shotgun (WGS) entry which is preliminary data.</text>
</comment>
<organism evidence="1 2">
    <name type="scientific">Massilia rubra</name>
    <dbReference type="NCBI Taxonomy" id="2607910"/>
    <lineage>
        <taxon>Bacteria</taxon>
        <taxon>Pseudomonadati</taxon>
        <taxon>Pseudomonadota</taxon>
        <taxon>Betaproteobacteria</taxon>
        <taxon>Burkholderiales</taxon>
        <taxon>Oxalobacteraceae</taxon>
        <taxon>Telluria group</taxon>
        <taxon>Massilia</taxon>
    </lineage>
</organism>
<reference evidence="1 2" key="1">
    <citation type="submission" date="2019-09" db="EMBL/GenBank/DDBJ databases">
        <title>Taxonomy of Antarctic Massilia spp.: description of Massilia rubra sp. nov., Massilia aquatica sp. nov., Massilia mucilaginosa sp. nov., Massilia frigida sp. nov. isolated from streams, lakes and regoliths.</title>
        <authorList>
            <person name="Holochova P."/>
            <person name="Sedlacek I."/>
            <person name="Kralova S."/>
            <person name="Maslanova I."/>
            <person name="Busse H.-J."/>
            <person name="Stankova E."/>
            <person name="Vrbovska V."/>
            <person name="Kovarovic V."/>
            <person name="Bartak M."/>
            <person name="Svec P."/>
            <person name="Pantucek R."/>
        </authorList>
    </citation>
    <scope>NUCLEOTIDE SEQUENCE [LARGE SCALE GENOMIC DNA]</scope>
    <source>
        <strain evidence="1 2">CCM 8692</strain>
    </source>
</reference>